<comment type="similarity">
    <text evidence="2">Belongs to the EamA transporter family.</text>
</comment>
<feature type="transmembrane region" description="Helical" evidence="6">
    <location>
        <begin position="67"/>
        <end position="88"/>
    </location>
</feature>
<dbReference type="SUPFAM" id="SSF103481">
    <property type="entry name" value="Multidrug resistance efflux transporter EmrE"/>
    <property type="match status" value="2"/>
</dbReference>
<dbReference type="InterPro" id="IPR037185">
    <property type="entry name" value="EmrE-like"/>
</dbReference>
<dbReference type="InterPro" id="IPR050638">
    <property type="entry name" value="AA-Vitamin_Transporters"/>
</dbReference>
<evidence type="ECO:0000259" key="7">
    <source>
        <dbReference type="Pfam" id="PF00892"/>
    </source>
</evidence>
<feature type="domain" description="EamA" evidence="7">
    <location>
        <begin position="159"/>
        <end position="297"/>
    </location>
</feature>
<feature type="transmembrane region" description="Helical" evidence="6">
    <location>
        <begin position="40"/>
        <end position="61"/>
    </location>
</feature>
<feature type="transmembrane region" description="Helical" evidence="6">
    <location>
        <begin position="6"/>
        <end position="28"/>
    </location>
</feature>
<feature type="transmembrane region" description="Helical" evidence="6">
    <location>
        <begin position="225"/>
        <end position="247"/>
    </location>
</feature>
<feature type="transmembrane region" description="Helical" evidence="6">
    <location>
        <begin position="123"/>
        <end position="140"/>
    </location>
</feature>
<dbReference type="GO" id="GO:0016020">
    <property type="term" value="C:membrane"/>
    <property type="evidence" value="ECO:0007669"/>
    <property type="project" value="UniProtKB-SubCell"/>
</dbReference>
<feature type="transmembrane region" description="Helical" evidence="6">
    <location>
        <begin position="253"/>
        <end position="274"/>
    </location>
</feature>
<dbReference type="STRING" id="1513793.SAMN06296036_108119"/>
<feature type="transmembrane region" description="Helical" evidence="6">
    <location>
        <begin position="160"/>
        <end position="180"/>
    </location>
</feature>
<accession>A0A1Y6BTA4</accession>
<name>A0A1Y6BTA4_9BACT</name>
<comment type="subcellular location">
    <subcellularLocation>
        <location evidence="1">Membrane</location>
        <topology evidence="1">Multi-pass membrane protein</topology>
    </subcellularLocation>
</comment>
<evidence type="ECO:0000256" key="1">
    <source>
        <dbReference type="ARBA" id="ARBA00004141"/>
    </source>
</evidence>
<keyword evidence="4 6" id="KW-1133">Transmembrane helix</keyword>
<dbReference type="OrthoDB" id="7841315at2"/>
<feature type="domain" description="EamA" evidence="7">
    <location>
        <begin position="8"/>
        <end position="140"/>
    </location>
</feature>
<dbReference type="AlphaFoldDB" id="A0A1Y6BTA4"/>
<evidence type="ECO:0000256" key="5">
    <source>
        <dbReference type="ARBA" id="ARBA00023136"/>
    </source>
</evidence>
<evidence type="ECO:0000256" key="4">
    <source>
        <dbReference type="ARBA" id="ARBA00022989"/>
    </source>
</evidence>
<sequence>MESIPYLGEAASLLSAMIWAVSMTFFTAYSKQLRPDQLNLFKHVIASLFLCLGVLIINPPWPEAPEVYLAFFLSGFVGLTLGDTALFAALSRLGAQNTSVSQCAVPPLTAILAFTFLQESLTFWEMLGMAITVIAVFLILSHRSSRSHFTLSKRQLVEGLFFAGVAALGQSSAVVIIRHYLQGTDVILGTTLRILPSLLILLAVTGYKGQLRSLLRFLKANPRGAITLSGVSFMGTFLGLLLMSLGAKYAKAGISSALTSTFPIWIIPVSAVVLKEPVSLRKTVWTVVAVAGIGVMLV</sequence>
<keyword evidence="3 6" id="KW-0812">Transmembrane</keyword>
<dbReference type="Proteomes" id="UP000192907">
    <property type="component" value="Unassembled WGS sequence"/>
</dbReference>
<dbReference type="PANTHER" id="PTHR32322:SF2">
    <property type="entry name" value="EAMA DOMAIN-CONTAINING PROTEIN"/>
    <property type="match status" value="1"/>
</dbReference>
<evidence type="ECO:0000313" key="8">
    <source>
        <dbReference type="EMBL" id="SMF26155.1"/>
    </source>
</evidence>
<evidence type="ECO:0000313" key="9">
    <source>
        <dbReference type="Proteomes" id="UP000192907"/>
    </source>
</evidence>
<feature type="transmembrane region" description="Helical" evidence="6">
    <location>
        <begin position="186"/>
        <end position="204"/>
    </location>
</feature>
<keyword evidence="5 6" id="KW-0472">Membrane</keyword>
<organism evidence="8 9">
    <name type="scientific">Pseudobacteriovorax antillogorgiicola</name>
    <dbReference type="NCBI Taxonomy" id="1513793"/>
    <lineage>
        <taxon>Bacteria</taxon>
        <taxon>Pseudomonadati</taxon>
        <taxon>Bdellovibrionota</taxon>
        <taxon>Oligoflexia</taxon>
        <taxon>Oligoflexales</taxon>
        <taxon>Pseudobacteriovoracaceae</taxon>
        <taxon>Pseudobacteriovorax</taxon>
    </lineage>
</organism>
<evidence type="ECO:0000256" key="6">
    <source>
        <dbReference type="SAM" id="Phobius"/>
    </source>
</evidence>
<evidence type="ECO:0000256" key="2">
    <source>
        <dbReference type="ARBA" id="ARBA00007362"/>
    </source>
</evidence>
<dbReference type="RefSeq" id="WP_132318908.1">
    <property type="nucleotide sequence ID" value="NZ_FWZT01000008.1"/>
</dbReference>
<reference evidence="9" key="1">
    <citation type="submission" date="2017-04" db="EMBL/GenBank/DDBJ databases">
        <authorList>
            <person name="Varghese N."/>
            <person name="Submissions S."/>
        </authorList>
    </citation>
    <scope>NUCLEOTIDE SEQUENCE [LARGE SCALE GENOMIC DNA]</scope>
    <source>
        <strain evidence="9">RKEM611</strain>
    </source>
</reference>
<dbReference type="PANTHER" id="PTHR32322">
    <property type="entry name" value="INNER MEMBRANE TRANSPORTER"/>
    <property type="match status" value="1"/>
</dbReference>
<dbReference type="EMBL" id="FWZT01000008">
    <property type="protein sequence ID" value="SMF26155.1"/>
    <property type="molecule type" value="Genomic_DNA"/>
</dbReference>
<dbReference type="InterPro" id="IPR000620">
    <property type="entry name" value="EamA_dom"/>
</dbReference>
<dbReference type="Pfam" id="PF00892">
    <property type="entry name" value="EamA"/>
    <property type="match status" value="2"/>
</dbReference>
<proteinExistence type="inferred from homology"/>
<protein>
    <submittedName>
        <fullName evidence="8">EamA-like transporter family protein</fullName>
    </submittedName>
</protein>
<evidence type="ECO:0000256" key="3">
    <source>
        <dbReference type="ARBA" id="ARBA00022692"/>
    </source>
</evidence>
<gene>
    <name evidence="8" type="ORF">SAMN06296036_108119</name>
</gene>
<keyword evidence="9" id="KW-1185">Reference proteome</keyword>